<accession>A0A133S6G6</accession>
<evidence type="ECO:0000313" key="7">
    <source>
        <dbReference type="EMBL" id="KXA65279.1"/>
    </source>
</evidence>
<keyword evidence="5" id="KW-1133">Transmembrane helix</keyword>
<dbReference type="Proteomes" id="UP000070226">
    <property type="component" value="Unassembled WGS sequence"/>
</dbReference>
<evidence type="ECO:0000256" key="2">
    <source>
        <dbReference type="ARBA" id="ARBA00006386"/>
    </source>
</evidence>
<keyword evidence="4" id="KW-0812">Transmembrane</keyword>
<dbReference type="Pfam" id="PF03773">
    <property type="entry name" value="ArsP_1"/>
    <property type="match status" value="1"/>
</dbReference>
<keyword evidence="3" id="KW-1003">Cell membrane</keyword>
<name>A0A133S6G6_9FIRM</name>
<dbReference type="PANTHER" id="PTHR34184">
    <property type="entry name" value="UPF0718 PROTEIN YCGR"/>
    <property type="match status" value="1"/>
</dbReference>
<dbReference type="RefSeq" id="WP_005382063.1">
    <property type="nucleotide sequence ID" value="NZ_CBCSFX010000005.1"/>
</dbReference>
<comment type="similarity">
    <text evidence="2">Belongs to the UPF0718 family.</text>
</comment>
<dbReference type="InterPro" id="IPR005524">
    <property type="entry name" value="DUF318"/>
</dbReference>
<evidence type="ECO:0000256" key="3">
    <source>
        <dbReference type="ARBA" id="ARBA00022475"/>
    </source>
</evidence>
<protein>
    <submittedName>
        <fullName evidence="7">Putative permease</fullName>
    </submittedName>
</protein>
<gene>
    <name evidence="7" type="ORF">HMPREF3233_00425</name>
</gene>
<dbReference type="PATRIC" id="fig|39777.7.peg.415"/>
<dbReference type="InterPro" id="IPR052923">
    <property type="entry name" value="UPF0718"/>
</dbReference>
<comment type="caution">
    <text evidence="7">The sequence shown here is derived from an EMBL/GenBank/DDBJ whole genome shotgun (WGS) entry which is preliminary data.</text>
</comment>
<dbReference type="EMBL" id="LRQT01000007">
    <property type="protein sequence ID" value="KXA65279.1"/>
    <property type="molecule type" value="Genomic_DNA"/>
</dbReference>
<dbReference type="STRING" id="39777.B7L28_01530"/>
<dbReference type="AlphaFoldDB" id="A0A133S6G6"/>
<reference evidence="7 8" key="1">
    <citation type="submission" date="2016-01" db="EMBL/GenBank/DDBJ databases">
        <authorList>
            <person name="Oliw E.H."/>
        </authorList>
    </citation>
    <scope>NUCLEOTIDE SEQUENCE [LARGE SCALE GENOMIC DNA]</scope>
    <source>
        <strain evidence="7 8">CMW7756B</strain>
    </source>
</reference>
<evidence type="ECO:0000256" key="1">
    <source>
        <dbReference type="ARBA" id="ARBA00004651"/>
    </source>
</evidence>
<evidence type="ECO:0000256" key="5">
    <source>
        <dbReference type="ARBA" id="ARBA00022989"/>
    </source>
</evidence>
<dbReference type="Pfam" id="PF02492">
    <property type="entry name" value="cobW"/>
    <property type="match status" value="1"/>
</dbReference>
<dbReference type="PANTHER" id="PTHR34184:SF4">
    <property type="entry name" value="UPF0718 PROTEIN YCGR"/>
    <property type="match status" value="1"/>
</dbReference>
<evidence type="ECO:0000256" key="4">
    <source>
        <dbReference type="ARBA" id="ARBA00022692"/>
    </source>
</evidence>
<evidence type="ECO:0000256" key="6">
    <source>
        <dbReference type="ARBA" id="ARBA00023136"/>
    </source>
</evidence>
<comment type="subcellular location">
    <subcellularLocation>
        <location evidence="1">Cell membrane</location>
        <topology evidence="1">Multi-pass membrane protein</topology>
    </subcellularLocation>
</comment>
<dbReference type="InterPro" id="IPR027417">
    <property type="entry name" value="P-loop_NTPase"/>
</dbReference>
<organism evidence="7">
    <name type="scientific">Veillonella atypica</name>
    <dbReference type="NCBI Taxonomy" id="39777"/>
    <lineage>
        <taxon>Bacteria</taxon>
        <taxon>Bacillati</taxon>
        <taxon>Bacillota</taxon>
        <taxon>Negativicutes</taxon>
        <taxon>Veillonellales</taxon>
        <taxon>Veillonellaceae</taxon>
        <taxon>Veillonella</taxon>
    </lineage>
</organism>
<keyword evidence="6" id="KW-0472">Membrane</keyword>
<evidence type="ECO:0000313" key="8">
    <source>
        <dbReference type="Proteomes" id="UP000070226"/>
    </source>
</evidence>
<proteinExistence type="inferred from homology"/>
<sequence length="508" mass="57266">MIPVYIVMGLLGSGKTSLINVELRERKKLGSTEIISFETGNTEFIKKPLSIEPDDIEENLHHVVQQIQDYLSTTTPKEIWVEWNGMFSFQQLELIFFNSILKEFCHLERVIYTANSNSITSMIQALGDRVVSQLYSADYIMLYANDTTQTKAVKKLLQSYNPECSILVNPTTKDIHNKLTKPIWPWSLYGIVAILTLYILLVTVFRHSISYSIHQVLAIASGIIFEGIPFLLLGTIISSAITLLVPDRWLMRYLKADSIKSYGIAIGSGLVLPICDCATIPMFNALLKRGIPQHIGLLFMLASPIMNPIALLATYYAFPDTPQIILARIIGGILIACMVALTFKWKPHKLSTITNNLPQPKDYQYDSPNQEDNKKKIFLLHVEREFSQLLIYFSAAAFTLALFQVWIKPTFFSGSLDVATPIANALLLALAFLFSLCSTSDAIIGRSLSNLFPISAVLGFLWLGPMIDIKNVYMLRQYISTSFILRLVITISIITYIMTLLFQFLFNV</sequence>
<dbReference type="GO" id="GO:0005886">
    <property type="term" value="C:plasma membrane"/>
    <property type="evidence" value="ECO:0007669"/>
    <property type="project" value="UniProtKB-SubCell"/>
</dbReference>
<dbReference type="Gene3D" id="3.40.50.300">
    <property type="entry name" value="P-loop containing nucleotide triphosphate hydrolases"/>
    <property type="match status" value="1"/>
</dbReference>
<dbReference type="InterPro" id="IPR003495">
    <property type="entry name" value="CobW/HypB/UreG_nucleotide-bd"/>
</dbReference>